<name>A0A0E9RA86_ANGAN</name>
<reference evidence="2" key="2">
    <citation type="journal article" date="2015" name="Fish Shellfish Immunol.">
        <title>Early steps in the European eel (Anguilla anguilla)-Vibrio vulnificus interaction in the gills: Role of the RtxA13 toxin.</title>
        <authorList>
            <person name="Callol A."/>
            <person name="Pajuelo D."/>
            <person name="Ebbesson L."/>
            <person name="Teles M."/>
            <person name="MacKenzie S."/>
            <person name="Amaro C."/>
        </authorList>
    </citation>
    <scope>NUCLEOTIDE SEQUENCE</scope>
</reference>
<feature type="region of interest" description="Disordered" evidence="1">
    <location>
        <begin position="1"/>
        <end position="35"/>
    </location>
</feature>
<protein>
    <submittedName>
        <fullName evidence="2">Uncharacterized protein</fullName>
    </submittedName>
</protein>
<sequence length="35" mass="3832">MLIAPRPQTESGDSSQRIHLCGRDDSSRISSSKLC</sequence>
<accession>A0A0E9RA86</accession>
<evidence type="ECO:0000256" key="1">
    <source>
        <dbReference type="SAM" id="MobiDB-lite"/>
    </source>
</evidence>
<organism evidence="2">
    <name type="scientific">Anguilla anguilla</name>
    <name type="common">European freshwater eel</name>
    <name type="synonym">Muraena anguilla</name>
    <dbReference type="NCBI Taxonomy" id="7936"/>
    <lineage>
        <taxon>Eukaryota</taxon>
        <taxon>Metazoa</taxon>
        <taxon>Chordata</taxon>
        <taxon>Craniata</taxon>
        <taxon>Vertebrata</taxon>
        <taxon>Euteleostomi</taxon>
        <taxon>Actinopterygii</taxon>
        <taxon>Neopterygii</taxon>
        <taxon>Teleostei</taxon>
        <taxon>Anguilliformes</taxon>
        <taxon>Anguillidae</taxon>
        <taxon>Anguilla</taxon>
    </lineage>
</organism>
<reference evidence="2" key="1">
    <citation type="submission" date="2014-11" db="EMBL/GenBank/DDBJ databases">
        <authorList>
            <person name="Amaro Gonzalez C."/>
        </authorList>
    </citation>
    <scope>NUCLEOTIDE SEQUENCE</scope>
</reference>
<dbReference type="AlphaFoldDB" id="A0A0E9RA86"/>
<evidence type="ECO:0000313" key="2">
    <source>
        <dbReference type="EMBL" id="JAH25717.1"/>
    </source>
</evidence>
<proteinExistence type="predicted"/>
<dbReference type="EMBL" id="GBXM01082860">
    <property type="protein sequence ID" value="JAH25717.1"/>
    <property type="molecule type" value="Transcribed_RNA"/>
</dbReference>
<feature type="compositionally biased region" description="Polar residues" evidence="1">
    <location>
        <begin position="8"/>
        <end position="17"/>
    </location>
</feature>